<keyword evidence="11" id="KW-1185">Reference proteome</keyword>
<feature type="transmembrane region" description="Helical" evidence="7">
    <location>
        <begin position="258"/>
        <end position="277"/>
    </location>
</feature>
<evidence type="ECO:0000256" key="3">
    <source>
        <dbReference type="ARBA" id="ARBA00022679"/>
    </source>
</evidence>
<dbReference type="PROSITE" id="PS01347">
    <property type="entry name" value="MRAY_1"/>
    <property type="match status" value="1"/>
</dbReference>
<accession>A0A7W7QBR0</accession>
<keyword evidence="7" id="KW-0133">Cell shape</keyword>
<dbReference type="EC" id="2.7.8.13" evidence="7 8"/>
<feature type="binding site" evidence="9">
    <location>
        <position position="184"/>
    </location>
    <ligand>
        <name>Mg(2+)</name>
        <dbReference type="ChEBI" id="CHEBI:18420"/>
    </ligand>
</feature>
<dbReference type="PANTHER" id="PTHR22926:SF5">
    <property type="entry name" value="PHOSPHO-N-ACETYLMURAMOYL-PENTAPEPTIDE-TRANSFERASE HOMOLOG"/>
    <property type="match status" value="1"/>
</dbReference>
<feature type="transmembrane region" description="Helical" evidence="7">
    <location>
        <begin position="333"/>
        <end position="353"/>
    </location>
</feature>
<dbReference type="NCBIfam" id="TIGR00445">
    <property type="entry name" value="mraY"/>
    <property type="match status" value="1"/>
</dbReference>
<name>A0A7W7QBR0_9PSEU</name>
<dbReference type="Pfam" id="PF10555">
    <property type="entry name" value="MraY_sig1"/>
    <property type="match status" value="1"/>
</dbReference>
<keyword evidence="7 9" id="KW-0460">Magnesium</keyword>
<comment type="subcellular location">
    <subcellularLocation>
        <location evidence="7">Cell membrane</location>
        <topology evidence="7">Multi-pass membrane protein</topology>
    </subcellularLocation>
    <subcellularLocation>
        <location evidence="1">Membrane</location>
        <topology evidence="1">Multi-pass membrane protein</topology>
    </subcellularLocation>
</comment>
<keyword evidence="7" id="KW-1003">Cell membrane</keyword>
<feature type="transmembrane region" description="Helical" evidence="7">
    <location>
        <begin position="283"/>
        <end position="306"/>
    </location>
</feature>
<dbReference type="GO" id="GO:0005886">
    <property type="term" value="C:plasma membrane"/>
    <property type="evidence" value="ECO:0007669"/>
    <property type="project" value="UniProtKB-SubCell"/>
</dbReference>
<keyword evidence="3 7" id="KW-0808">Transferase</keyword>
<feature type="transmembrane region" description="Helical" evidence="7">
    <location>
        <begin position="6"/>
        <end position="27"/>
    </location>
</feature>
<dbReference type="InterPro" id="IPR018480">
    <property type="entry name" value="PNAcMuramoyl-5peptid_Trfase_CS"/>
</dbReference>
<evidence type="ECO:0000256" key="4">
    <source>
        <dbReference type="ARBA" id="ARBA00022692"/>
    </source>
</evidence>
<feature type="binding site" evidence="9">
    <location>
        <position position="262"/>
    </location>
    <ligand>
        <name>Mg(2+)</name>
        <dbReference type="ChEBI" id="CHEBI:18420"/>
    </ligand>
</feature>
<sequence>MIGILLAAAIALIVSIMFTPYLIRVFSRQGFGQEIREEGPQGHKSKRGTPTMGGVAILVAMVVGYFAAHLVTSLVSEDSEAPTASGLLVLFLTVGLGLVGFLDDFIKIRKQRNLGLNKTAKMVGQLVVAVAFAILAVNFADDYGFTPASVNLSFVRDLTIVSFGTIGFIVFCYLLVSGWSNAVNFTDGLDGLAGGSSAMVFGTYVVITFWQFRYNCGAADPTVGCYNVRDPLDLAVVAAAAMGACIGFLWWNAAPAKIFMGDTGSLALGGLVAGLSITTQTELLMVIVGGLFVVEMLSVVLQIAVFRTSRRRLFRMAPFHHHFELAGWAETTVIIRFWLLAGICAMFGLGLFYSEWLTAVGS</sequence>
<dbReference type="Proteomes" id="UP000520767">
    <property type="component" value="Unassembled WGS sequence"/>
</dbReference>
<organism evidence="10 11">
    <name type="scientific">Actinophytocola algeriensis</name>
    <dbReference type="NCBI Taxonomy" id="1768010"/>
    <lineage>
        <taxon>Bacteria</taxon>
        <taxon>Bacillati</taxon>
        <taxon>Actinomycetota</taxon>
        <taxon>Actinomycetes</taxon>
        <taxon>Pseudonocardiales</taxon>
        <taxon>Pseudonocardiaceae</taxon>
    </lineage>
</organism>
<evidence type="ECO:0000256" key="9">
    <source>
        <dbReference type="PIRSR" id="PIRSR600715-1"/>
    </source>
</evidence>
<dbReference type="InterPro" id="IPR000715">
    <property type="entry name" value="Glycosyl_transferase_4"/>
</dbReference>
<reference evidence="10 11" key="1">
    <citation type="submission" date="2020-08" db="EMBL/GenBank/DDBJ databases">
        <title>Genomic Encyclopedia of Type Strains, Phase III (KMG-III): the genomes of soil and plant-associated and newly described type strains.</title>
        <authorList>
            <person name="Whitman W."/>
        </authorList>
    </citation>
    <scope>NUCLEOTIDE SEQUENCE [LARGE SCALE GENOMIC DNA]</scope>
    <source>
        <strain evidence="10 11">CECT 8960</strain>
    </source>
</reference>
<comment type="similarity">
    <text evidence="2 7">Belongs to the glycosyltransferase 4 family. MraY subfamily.</text>
</comment>
<keyword evidence="7" id="KW-0131">Cell cycle</keyword>
<keyword evidence="7" id="KW-0573">Peptidoglycan synthesis</keyword>
<dbReference type="EMBL" id="JACHJQ010000007">
    <property type="protein sequence ID" value="MBB4910339.1"/>
    <property type="molecule type" value="Genomic_DNA"/>
</dbReference>
<keyword evidence="4 7" id="KW-0812">Transmembrane</keyword>
<evidence type="ECO:0000256" key="2">
    <source>
        <dbReference type="ARBA" id="ARBA00005583"/>
    </source>
</evidence>
<keyword evidence="7" id="KW-0961">Cell wall biogenesis/degradation</keyword>
<comment type="pathway">
    <text evidence="7">Cell wall biogenesis; peptidoglycan biosynthesis.</text>
</comment>
<evidence type="ECO:0000256" key="1">
    <source>
        <dbReference type="ARBA" id="ARBA00004141"/>
    </source>
</evidence>
<dbReference type="UniPathway" id="UPA00219"/>
<evidence type="ECO:0000256" key="6">
    <source>
        <dbReference type="ARBA" id="ARBA00023136"/>
    </source>
</evidence>
<keyword evidence="7 9" id="KW-0479">Metal-binding</keyword>
<feature type="transmembrane region" description="Helical" evidence="7">
    <location>
        <begin position="123"/>
        <end position="140"/>
    </location>
</feature>
<dbReference type="InterPro" id="IPR003524">
    <property type="entry name" value="PNAcMuramoyl-5peptid_Trfase"/>
</dbReference>
<comment type="catalytic activity">
    <reaction evidence="7">
        <text>UDP-N-acetyl-alpha-D-muramoyl-L-alanyl-gamma-D-glutamyl-meso-2,6-diaminopimeloyl-D-alanyl-D-alanine + di-trans,octa-cis-undecaprenyl phosphate = di-trans,octa-cis-undecaprenyl diphospho-N-acetyl-alpha-D-muramoyl-L-alanyl-D-glutamyl-meso-2,6-diaminopimeloyl-D-alanyl-D-alanine + UMP</text>
        <dbReference type="Rhea" id="RHEA:28386"/>
        <dbReference type="ChEBI" id="CHEBI:57865"/>
        <dbReference type="ChEBI" id="CHEBI:60392"/>
        <dbReference type="ChEBI" id="CHEBI:61386"/>
        <dbReference type="ChEBI" id="CHEBI:61387"/>
        <dbReference type="EC" id="2.7.8.13"/>
    </reaction>
</comment>
<keyword evidence="6 7" id="KW-0472">Membrane</keyword>
<comment type="function">
    <text evidence="7">Catalyzes the initial step of the lipid cycle reactions in the biosynthesis of the cell wall peptidoglycan: transfers peptidoglycan precursor phospho-MurNAc-pentapeptide from UDP-MurNAc-pentapeptide onto the lipid carrier undecaprenyl phosphate, yielding undecaprenyl-pyrophosphoryl-MurNAc-pentapeptide, known as lipid I.</text>
</comment>
<keyword evidence="5 7" id="KW-1133">Transmembrane helix</keyword>
<feature type="transmembrane region" description="Helical" evidence="7">
    <location>
        <begin position="191"/>
        <end position="212"/>
    </location>
</feature>
<dbReference type="Pfam" id="PF00953">
    <property type="entry name" value="Glycos_transf_4"/>
    <property type="match status" value="1"/>
</dbReference>
<evidence type="ECO:0000256" key="8">
    <source>
        <dbReference type="NCBIfam" id="TIGR00445"/>
    </source>
</evidence>
<proteinExistence type="inferred from homology"/>
<dbReference type="HAMAP" id="MF_00038">
    <property type="entry name" value="MraY"/>
    <property type="match status" value="1"/>
</dbReference>
<dbReference type="GO" id="GO:0046872">
    <property type="term" value="F:metal ion binding"/>
    <property type="evidence" value="ECO:0007669"/>
    <property type="project" value="UniProtKB-KW"/>
</dbReference>
<dbReference type="PROSITE" id="PS01348">
    <property type="entry name" value="MRAY_2"/>
    <property type="match status" value="1"/>
</dbReference>
<protein>
    <recommendedName>
        <fullName evidence="7 8">Phospho-N-acetylmuramoyl-pentapeptide-transferase</fullName>
        <ecNumber evidence="7 8">2.7.8.13</ecNumber>
    </recommendedName>
    <alternativeName>
        <fullName evidence="7">UDP-MurNAc-pentapeptide phosphotransferase</fullName>
    </alternativeName>
</protein>
<evidence type="ECO:0000256" key="7">
    <source>
        <dbReference type="HAMAP-Rule" id="MF_00038"/>
    </source>
</evidence>
<dbReference type="GO" id="GO:0008360">
    <property type="term" value="P:regulation of cell shape"/>
    <property type="evidence" value="ECO:0007669"/>
    <property type="project" value="UniProtKB-KW"/>
</dbReference>
<dbReference type="GO" id="GO:0051301">
    <property type="term" value="P:cell division"/>
    <property type="evidence" value="ECO:0007669"/>
    <property type="project" value="UniProtKB-KW"/>
</dbReference>
<feature type="transmembrane region" description="Helical" evidence="7">
    <location>
        <begin position="83"/>
        <end position="102"/>
    </location>
</feature>
<dbReference type="PANTHER" id="PTHR22926">
    <property type="entry name" value="PHOSPHO-N-ACETYLMURAMOYL-PENTAPEPTIDE-TRANSFERASE"/>
    <property type="match status" value="1"/>
</dbReference>
<dbReference type="AlphaFoldDB" id="A0A7W7QBR0"/>
<comment type="cofactor">
    <cofactor evidence="7 9">
        <name>Mg(2+)</name>
        <dbReference type="ChEBI" id="CHEBI:18420"/>
    </cofactor>
</comment>
<feature type="transmembrane region" description="Helical" evidence="7">
    <location>
        <begin position="48"/>
        <end position="71"/>
    </location>
</feature>
<feature type="transmembrane region" description="Helical" evidence="7">
    <location>
        <begin position="232"/>
        <end position="251"/>
    </location>
</feature>
<dbReference type="GO" id="GO:0071555">
    <property type="term" value="P:cell wall organization"/>
    <property type="evidence" value="ECO:0007669"/>
    <property type="project" value="UniProtKB-KW"/>
</dbReference>
<feature type="transmembrane region" description="Helical" evidence="7">
    <location>
        <begin position="160"/>
        <end position="179"/>
    </location>
</feature>
<gene>
    <name evidence="7" type="primary">mraY</name>
    <name evidence="10" type="ORF">FHR82_006597</name>
</gene>
<evidence type="ECO:0000313" key="11">
    <source>
        <dbReference type="Proteomes" id="UP000520767"/>
    </source>
</evidence>
<evidence type="ECO:0000313" key="10">
    <source>
        <dbReference type="EMBL" id="MBB4910339.1"/>
    </source>
</evidence>
<dbReference type="RefSeq" id="WP_184814400.1">
    <property type="nucleotide sequence ID" value="NZ_JACHJQ010000007.1"/>
</dbReference>
<dbReference type="CDD" id="cd06852">
    <property type="entry name" value="GT_MraY"/>
    <property type="match status" value="1"/>
</dbReference>
<dbReference type="GO" id="GO:0009252">
    <property type="term" value="P:peptidoglycan biosynthetic process"/>
    <property type="evidence" value="ECO:0007669"/>
    <property type="project" value="UniProtKB-UniRule"/>
</dbReference>
<comment type="caution">
    <text evidence="10">The sequence shown here is derived from an EMBL/GenBank/DDBJ whole genome shotgun (WGS) entry which is preliminary data.</text>
</comment>
<dbReference type="GO" id="GO:0008963">
    <property type="term" value="F:phospho-N-acetylmuramoyl-pentapeptide-transferase activity"/>
    <property type="evidence" value="ECO:0007669"/>
    <property type="project" value="UniProtKB-UniRule"/>
</dbReference>
<keyword evidence="7" id="KW-0132">Cell division</keyword>
<evidence type="ECO:0000256" key="5">
    <source>
        <dbReference type="ARBA" id="ARBA00022989"/>
    </source>
</evidence>